<feature type="domain" description="Cyclodeaminase/cyclohydrolase" evidence="1">
    <location>
        <begin position="7"/>
        <end position="183"/>
    </location>
</feature>
<evidence type="ECO:0000313" key="2">
    <source>
        <dbReference type="EMBL" id="EFL44235.1"/>
    </source>
</evidence>
<organism evidence="2 3">
    <name type="scientific">Fannyhessea vaginae PB189-T1-4</name>
    <dbReference type="NCBI Taxonomy" id="866774"/>
    <lineage>
        <taxon>Bacteria</taxon>
        <taxon>Bacillati</taxon>
        <taxon>Actinomycetota</taxon>
        <taxon>Coriobacteriia</taxon>
        <taxon>Coriobacteriales</taxon>
        <taxon>Atopobiaceae</taxon>
        <taxon>Fannyhessea</taxon>
    </lineage>
</organism>
<reference evidence="2 3" key="1">
    <citation type="submission" date="2010-08" db="EMBL/GenBank/DDBJ databases">
        <authorList>
            <person name="Durkin A.S."/>
            <person name="Madupu R."/>
            <person name="Torralba M."/>
            <person name="Gillis M."/>
            <person name="Methe B."/>
            <person name="Sutton G."/>
            <person name="Nelson K.E."/>
        </authorList>
    </citation>
    <scope>NUCLEOTIDE SEQUENCE [LARGE SCALE GENOMIC DNA]</scope>
    <source>
        <strain evidence="2 3">PB189-T1-4</strain>
    </source>
</reference>
<dbReference type="RefSeq" id="WP_006303944.1">
    <property type="nucleotide sequence ID" value="NZ_AEDQ01000017.1"/>
</dbReference>
<evidence type="ECO:0000259" key="1">
    <source>
        <dbReference type="Pfam" id="PF04961"/>
    </source>
</evidence>
<accession>A0ABN0B0J7</accession>
<dbReference type="EMBL" id="AEDQ01000017">
    <property type="protein sequence ID" value="EFL44235.1"/>
    <property type="molecule type" value="Genomic_DNA"/>
</dbReference>
<dbReference type="Proteomes" id="UP000004431">
    <property type="component" value="Unassembled WGS sequence"/>
</dbReference>
<dbReference type="Gene3D" id="1.20.120.680">
    <property type="entry name" value="Formiminotetrahydrofolate cyclodeaminase monomer, up-and-down helical bundle"/>
    <property type="match status" value="1"/>
</dbReference>
<dbReference type="SUPFAM" id="SSF101262">
    <property type="entry name" value="Methenyltetrahydrofolate cyclohydrolase-like"/>
    <property type="match status" value="1"/>
</dbReference>
<gene>
    <name evidence="2" type="ORF">HMPREF9248_0938</name>
</gene>
<name>A0ABN0B0J7_9ACTN</name>
<dbReference type="InterPro" id="IPR036178">
    <property type="entry name" value="Formintransfe-cycloase-like_sf"/>
</dbReference>
<comment type="caution">
    <text evidence="2">The sequence shown here is derived from an EMBL/GenBank/DDBJ whole genome shotgun (WGS) entry which is preliminary data.</text>
</comment>
<sequence>MHVSNMSCRVFAQTLAARVSNPGGGSAAALAGALGCALAAMSAGFTCGKPAYIQHEPRLAILITQADELREHLLTLIDDDAHYLKILMQTYQLPKSDPARSQRLQTALIQAMQSPFAMMHDICRAIDMLDELESICTPMLLSDVASGALLCRAALEAAWYNVVVNTRLFHDKAYAQSIEDECETMMRTYVPRSEDVAARVRAYMKGSS</sequence>
<dbReference type="Pfam" id="PF04961">
    <property type="entry name" value="FTCD_C"/>
    <property type="match status" value="1"/>
</dbReference>
<protein>
    <submittedName>
        <fullName evidence="2">Formiminotransferase-cyclodeaminase</fullName>
    </submittedName>
</protein>
<evidence type="ECO:0000313" key="3">
    <source>
        <dbReference type="Proteomes" id="UP000004431"/>
    </source>
</evidence>
<keyword evidence="3" id="KW-1185">Reference proteome</keyword>
<dbReference type="InterPro" id="IPR007044">
    <property type="entry name" value="Cyclodeamin/CycHdrlase"/>
</dbReference>
<proteinExistence type="predicted"/>